<organism evidence="2">
    <name type="scientific">marine sediment metagenome</name>
    <dbReference type="NCBI Taxonomy" id="412755"/>
    <lineage>
        <taxon>unclassified sequences</taxon>
        <taxon>metagenomes</taxon>
        <taxon>ecological metagenomes</taxon>
    </lineage>
</organism>
<proteinExistence type="predicted"/>
<dbReference type="GO" id="GO:0016740">
    <property type="term" value="F:transferase activity"/>
    <property type="evidence" value="ECO:0007669"/>
    <property type="project" value="UniProtKB-KW"/>
</dbReference>
<dbReference type="Pfam" id="PF04208">
    <property type="entry name" value="MtrA"/>
    <property type="match status" value="1"/>
</dbReference>
<sequence>GTNEKKRIIGTEASTPFLYNLPREHVERFRNQITLINLQFEGDPEIIRQAVWSCYQEEPVEFQDYTLYD</sequence>
<feature type="non-terminal residue" evidence="2">
    <location>
        <position position="69"/>
    </location>
</feature>
<protein>
    <submittedName>
        <fullName evidence="2">Uncharacterized protein</fullName>
    </submittedName>
</protein>
<feature type="non-terminal residue" evidence="2">
    <location>
        <position position="1"/>
    </location>
</feature>
<dbReference type="AlphaFoldDB" id="X1S401"/>
<evidence type="ECO:0000256" key="1">
    <source>
        <dbReference type="ARBA" id="ARBA00022679"/>
    </source>
</evidence>
<gene>
    <name evidence="2" type="ORF">S12H4_25385</name>
</gene>
<dbReference type="InterPro" id="IPR030688">
    <property type="entry name" value="MeTrfase_MtrA/MtxA"/>
</dbReference>
<dbReference type="EMBL" id="BARW01014209">
    <property type="protein sequence ID" value="GAI73891.1"/>
    <property type="molecule type" value="Genomic_DNA"/>
</dbReference>
<accession>X1S401</accession>
<name>X1S401_9ZZZZ</name>
<reference evidence="2" key="1">
    <citation type="journal article" date="2014" name="Front. Microbiol.">
        <title>High frequency of phylogenetically diverse reductive dehalogenase-homologous genes in deep subseafloor sedimentary metagenomes.</title>
        <authorList>
            <person name="Kawai M."/>
            <person name="Futagami T."/>
            <person name="Toyoda A."/>
            <person name="Takaki Y."/>
            <person name="Nishi S."/>
            <person name="Hori S."/>
            <person name="Arai W."/>
            <person name="Tsubouchi T."/>
            <person name="Morono Y."/>
            <person name="Uchiyama I."/>
            <person name="Ito T."/>
            <person name="Fujiyama A."/>
            <person name="Inagaki F."/>
            <person name="Takami H."/>
        </authorList>
    </citation>
    <scope>NUCLEOTIDE SEQUENCE</scope>
    <source>
        <strain evidence="2">Expedition CK06-06</strain>
    </source>
</reference>
<comment type="caution">
    <text evidence="2">The sequence shown here is derived from an EMBL/GenBank/DDBJ whole genome shotgun (WGS) entry which is preliminary data.</text>
</comment>
<evidence type="ECO:0000313" key="2">
    <source>
        <dbReference type="EMBL" id="GAI73891.1"/>
    </source>
</evidence>
<keyword evidence="1" id="KW-0808">Transferase</keyword>